<evidence type="ECO:0000256" key="6">
    <source>
        <dbReference type="PIRSR" id="PIRSR000027-1"/>
    </source>
</evidence>
<keyword evidence="1" id="KW-0813">Transport</keyword>
<dbReference type="AlphaFoldDB" id="A0A0D6B0V5"/>
<name>A0A0D6B0V5_RHOSU</name>
<dbReference type="GO" id="GO:0020037">
    <property type="term" value="F:heme binding"/>
    <property type="evidence" value="ECO:0007669"/>
    <property type="project" value="InterPro"/>
</dbReference>
<gene>
    <name evidence="9" type="ORF">NHU_01559</name>
</gene>
<keyword evidence="5 6" id="KW-0408">Iron</keyword>
<keyword evidence="3 6" id="KW-0479">Metal-binding</keyword>
<dbReference type="PROSITE" id="PS51009">
    <property type="entry name" value="CYTCII"/>
    <property type="match status" value="1"/>
</dbReference>
<evidence type="ECO:0000256" key="2">
    <source>
        <dbReference type="ARBA" id="ARBA00022617"/>
    </source>
</evidence>
<dbReference type="Pfam" id="PF01322">
    <property type="entry name" value="Cytochrom_C_2"/>
    <property type="match status" value="1"/>
</dbReference>
<feature type="binding site" description="axial binding residue" evidence="6">
    <location>
        <position position="144"/>
    </location>
    <ligand>
        <name>heme c</name>
        <dbReference type="ChEBI" id="CHEBI:61717"/>
    </ligand>
    <ligandPart>
        <name>Fe</name>
        <dbReference type="ChEBI" id="CHEBI:18248"/>
    </ligandPart>
</feature>
<accession>A0A0D6B0V5</accession>
<dbReference type="SUPFAM" id="SSF47175">
    <property type="entry name" value="Cytochromes"/>
    <property type="match status" value="1"/>
</dbReference>
<sequence length="151" mass="15991">MRKILLTAALAALPLAASAADVKDDVVEARQGYYSLLGANMGTLVSMVKGETEYDGAKAQTAADNMLILTKYNIGHLYMPGTSSEDMPGKTAALPKIWNDMGGVQEKGMAFVKAVENLQEVAGLDKGELAKGIQQVGGSCKGCHDDYRAKH</sequence>
<evidence type="ECO:0000313" key="9">
    <source>
        <dbReference type="EMBL" id="BAQ68717.1"/>
    </source>
</evidence>
<feature type="binding site" description="covalent" evidence="7">
    <location>
        <position position="140"/>
    </location>
    <ligand>
        <name>heme c</name>
        <dbReference type="ChEBI" id="CHEBI:61717"/>
    </ligand>
</feature>
<dbReference type="KEGG" id="rsu:NHU_01559"/>
<keyword evidence="8" id="KW-0732">Signal</keyword>
<organism evidence="9 10">
    <name type="scientific">Rhodovulum sulfidophilum</name>
    <name type="common">Rhodobacter sulfidophilus</name>
    <dbReference type="NCBI Taxonomy" id="35806"/>
    <lineage>
        <taxon>Bacteria</taxon>
        <taxon>Pseudomonadati</taxon>
        <taxon>Pseudomonadota</taxon>
        <taxon>Alphaproteobacteria</taxon>
        <taxon>Rhodobacterales</taxon>
        <taxon>Paracoccaceae</taxon>
        <taxon>Rhodovulum</taxon>
    </lineage>
</organism>
<evidence type="ECO:0000256" key="4">
    <source>
        <dbReference type="ARBA" id="ARBA00022982"/>
    </source>
</evidence>
<evidence type="ECO:0000256" key="1">
    <source>
        <dbReference type="ARBA" id="ARBA00022448"/>
    </source>
</evidence>
<keyword evidence="2 7" id="KW-0349">Heme</keyword>
<feature type="chain" id="PRO_5002301090" evidence="8">
    <location>
        <begin position="20"/>
        <end position="151"/>
    </location>
</feature>
<protein>
    <submittedName>
        <fullName evidence="9">Cytochrome c, class II</fullName>
    </submittedName>
</protein>
<dbReference type="InterPro" id="IPR010980">
    <property type="entry name" value="Cyt_c/b562"/>
</dbReference>
<evidence type="ECO:0000256" key="5">
    <source>
        <dbReference type="ARBA" id="ARBA00023004"/>
    </source>
</evidence>
<dbReference type="eggNOG" id="COG3909">
    <property type="taxonomic scope" value="Bacteria"/>
</dbReference>
<dbReference type="InterPro" id="IPR012127">
    <property type="entry name" value="Cyt_c_prime"/>
</dbReference>
<proteinExistence type="predicted"/>
<dbReference type="Proteomes" id="UP000064912">
    <property type="component" value="Chromosome"/>
</dbReference>
<keyword evidence="4" id="KW-0249">Electron transport</keyword>
<evidence type="ECO:0000313" key="10">
    <source>
        <dbReference type="Proteomes" id="UP000064912"/>
    </source>
</evidence>
<comment type="PTM">
    <text evidence="7">Binds 1 heme group per subunit.</text>
</comment>
<dbReference type="PIRSF" id="PIRSF000027">
    <property type="entry name" value="Cytc_c_prime"/>
    <property type="match status" value="1"/>
</dbReference>
<dbReference type="GO" id="GO:0042597">
    <property type="term" value="C:periplasmic space"/>
    <property type="evidence" value="ECO:0007669"/>
    <property type="project" value="InterPro"/>
</dbReference>
<feature type="binding site" description="covalent" evidence="7">
    <location>
        <position position="143"/>
    </location>
    <ligand>
        <name>heme c</name>
        <dbReference type="ChEBI" id="CHEBI:61717"/>
    </ligand>
</feature>
<feature type="signal peptide" evidence="8">
    <location>
        <begin position="1"/>
        <end position="19"/>
    </location>
</feature>
<dbReference type="GO" id="GO:0005506">
    <property type="term" value="F:iron ion binding"/>
    <property type="evidence" value="ECO:0007669"/>
    <property type="project" value="InterPro"/>
</dbReference>
<dbReference type="GO" id="GO:0022900">
    <property type="term" value="P:electron transport chain"/>
    <property type="evidence" value="ECO:0007669"/>
    <property type="project" value="InterPro"/>
</dbReference>
<dbReference type="Gene3D" id="1.20.120.10">
    <property type="entry name" value="Cytochrome c/b562"/>
    <property type="match status" value="1"/>
</dbReference>
<dbReference type="InterPro" id="IPR002321">
    <property type="entry name" value="Cyt_c_II"/>
</dbReference>
<evidence type="ECO:0000256" key="7">
    <source>
        <dbReference type="PIRSR" id="PIRSR000027-2"/>
    </source>
</evidence>
<dbReference type="PATRIC" id="fig|35806.4.peg.1615"/>
<evidence type="ECO:0000256" key="3">
    <source>
        <dbReference type="ARBA" id="ARBA00022723"/>
    </source>
</evidence>
<dbReference type="GO" id="GO:0009055">
    <property type="term" value="F:electron transfer activity"/>
    <property type="evidence" value="ECO:0007669"/>
    <property type="project" value="InterPro"/>
</dbReference>
<reference evidence="9 10" key="1">
    <citation type="submission" date="2015-02" db="EMBL/GenBank/DDBJ databases">
        <title>Genome sequene of Rhodovulum sulfidophilum DSM 2351.</title>
        <authorList>
            <person name="Nagao N."/>
        </authorList>
    </citation>
    <scope>NUCLEOTIDE SEQUENCE [LARGE SCALE GENOMIC DNA]</scope>
    <source>
        <strain evidence="9 10">DSM 2351</strain>
    </source>
</reference>
<evidence type="ECO:0000256" key="8">
    <source>
        <dbReference type="SAM" id="SignalP"/>
    </source>
</evidence>
<dbReference type="EMBL" id="AP014800">
    <property type="protein sequence ID" value="BAQ68717.1"/>
    <property type="molecule type" value="Genomic_DNA"/>
</dbReference>